<dbReference type="PANTHER" id="PTHR43638:SF3">
    <property type="entry name" value="ALDEHYDE REDUCTASE"/>
    <property type="match status" value="1"/>
</dbReference>
<dbReference type="Pfam" id="PF00248">
    <property type="entry name" value="Aldo_ket_red"/>
    <property type="match status" value="1"/>
</dbReference>
<dbReference type="Proteomes" id="UP000050949">
    <property type="component" value="Unassembled WGS sequence"/>
</dbReference>
<dbReference type="PATRIC" id="fig|1122147.4.peg.1877"/>
<dbReference type="GO" id="GO:0016491">
    <property type="term" value="F:oxidoreductase activity"/>
    <property type="evidence" value="ECO:0007669"/>
    <property type="project" value="InterPro"/>
</dbReference>
<accession>A0A0R1XDU4</accession>
<dbReference type="Gene3D" id="3.20.20.100">
    <property type="entry name" value="NADP-dependent oxidoreductase domain"/>
    <property type="match status" value="1"/>
</dbReference>
<dbReference type="OrthoDB" id="9773828at2"/>
<dbReference type="GeneID" id="78509060"/>
<evidence type="ECO:0000259" key="4">
    <source>
        <dbReference type="Pfam" id="PF00248"/>
    </source>
</evidence>
<name>A0A0R1XDU4_9LACO</name>
<dbReference type="InterPro" id="IPR036812">
    <property type="entry name" value="NAD(P)_OxRdtase_dom_sf"/>
</dbReference>
<gene>
    <name evidence="5" type="ORF">FC91_GL001809</name>
</gene>
<dbReference type="eggNOG" id="COG0656">
    <property type="taxonomic scope" value="Bacteria"/>
</dbReference>
<evidence type="ECO:0000313" key="6">
    <source>
        <dbReference type="Proteomes" id="UP000050949"/>
    </source>
</evidence>
<dbReference type="PRINTS" id="PR00069">
    <property type="entry name" value="ALDKETRDTASE"/>
</dbReference>
<dbReference type="SUPFAM" id="SSF51430">
    <property type="entry name" value="NAD(P)-linked oxidoreductase"/>
    <property type="match status" value="1"/>
</dbReference>
<feature type="binding site" evidence="2">
    <location>
        <position position="110"/>
    </location>
    <ligand>
        <name>substrate</name>
    </ligand>
</feature>
<proteinExistence type="predicted"/>
<dbReference type="EMBL" id="AZFW01000032">
    <property type="protein sequence ID" value="KRM28346.1"/>
    <property type="molecule type" value="Genomic_DNA"/>
</dbReference>
<dbReference type="AlphaFoldDB" id="A0A0R1XDU4"/>
<feature type="site" description="Lowers pKa of active site Tyr" evidence="3">
    <location>
        <position position="77"/>
    </location>
</feature>
<evidence type="ECO:0000256" key="2">
    <source>
        <dbReference type="PIRSR" id="PIRSR000097-2"/>
    </source>
</evidence>
<comment type="caution">
    <text evidence="5">The sequence shown here is derived from an EMBL/GenBank/DDBJ whole genome shotgun (WGS) entry which is preliminary data.</text>
</comment>
<reference evidence="5 6" key="1">
    <citation type="journal article" date="2015" name="Genome Announc.">
        <title>Expanding the biotechnology potential of lactobacilli through comparative genomics of 213 strains and associated genera.</title>
        <authorList>
            <person name="Sun Z."/>
            <person name="Harris H.M."/>
            <person name="McCann A."/>
            <person name="Guo C."/>
            <person name="Argimon S."/>
            <person name="Zhang W."/>
            <person name="Yang X."/>
            <person name="Jeffery I.B."/>
            <person name="Cooney J.C."/>
            <person name="Kagawa T.F."/>
            <person name="Liu W."/>
            <person name="Song Y."/>
            <person name="Salvetti E."/>
            <person name="Wrobel A."/>
            <person name="Rasinkangas P."/>
            <person name="Parkhill J."/>
            <person name="Rea M.C."/>
            <person name="O'Sullivan O."/>
            <person name="Ritari J."/>
            <person name="Douillard F.P."/>
            <person name="Paul Ross R."/>
            <person name="Yang R."/>
            <person name="Briner A.E."/>
            <person name="Felis G.E."/>
            <person name="de Vos W.M."/>
            <person name="Barrangou R."/>
            <person name="Klaenhammer T.R."/>
            <person name="Caufield P.W."/>
            <person name="Cui Y."/>
            <person name="Zhang H."/>
            <person name="O'Toole P.W."/>
        </authorList>
    </citation>
    <scope>NUCLEOTIDE SEQUENCE [LARGE SCALE GENOMIC DNA]</scope>
    <source>
        <strain evidence="5 6">DSM 16991</strain>
    </source>
</reference>
<dbReference type="PIRSF" id="PIRSF000097">
    <property type="entry name" value="AKR"/>
    <property type="match status" value="1"/>
</dbReference>
<feature type="active site" description="Proton donor" evidence="1">
    <location>
        <position position="51"/>
    </location>
</feature>
<dbReference type="InterPro" id="IPR023210">
    <property type="entry name" value="NADP_OxRdtase_dom"/>
</dbReference>
<organism evidence="5 6">
    <name type="scientific">Schleiferilactobacillus harbinensis DSM 16991</name>
    <dbReference type="NCBI Taxonomy" id="1122147"/>
    <lineage>
        <taxon>Bacteria</taxon>
        <taxon>Bacillati</taxon>
        <taxon>Bacillota</taxon>
        <taxon>Bacilli</taxon>
        <taxon>Lactobacillales</taxon>
        <taxon>Lactobacillaceae</taxon>
        <taxon>Schleiferilactobacillus</taxon>
    </lineage>
</organism>
<protein>
    <recommendedName>
        <fullName evidence="4">NADP-dependent oxidoreductase domain-containing protein</fullName>
    </recommendedName>
</protein>
<evidence type="ECO:0000256" key="3">
    <source>
        <dbReference type="PIRSR" id="PIRSR000097-3"/>
    </source>
</evidence>
<dbReference type="RefSeq" id="WP_027827432.1">
    <property type="nucleotide sequence ID" value="NZ_AUEH01000001.1"/>
</dbReference>
<dbReference type="InterPro" id="IPR020471">
    <property type="entry name" value="AKR"/>
</dbReference>
<evidence type="ECO:0000313" key="5">
    <source>
        <dbReference type="EMBL" id="KRM28346.1"/>
    </source>
</evidence>
<feature type="domain" description="NADP-dependent oxidoreductase" evidence="4">
    <location>
        <begin position="12"/>
        <end position="267"/>
    </location>
</feature>
<dbReference type="PANTHER" id="PTHR43638">
    <property type="entry name" value="OXIDOREDUCTASE, ALDO/KETO REDUCTASE FAMILY PROTEIN"/>
    <property type="match status" value="1"/>
</dbReference>
<sequence length="281" mass="31125">MQDAKFTPPLFPIGLGSWHIGDDPEAADHNAQTVRFALDHGVNVLDTAEMYGDGASETVVGRGMAGVDRDKVFLISKFYPWHASARDLPRALEGSLRRLNTDYLDLYLLHWPGQVPLAETIKTLQDLQRQGLIKQYGVSNFDAAAMQELFRVPGGSEVQYNEDLYHLGSRGIEYDLLPWQRQHGVRLIAYSPLAHDWQTRQKITGKETLRAVAKAHGATPFQIMLAWAIRDGQTIAIPESTNPDHVATNIAAAKITLTKQDLAALDHAFPGPTQPEALDVL</sequence>
<evidence type="ECO:0000256" key="1">
    <source>
        <dbReference type="PIRSR" id="PIRSR000097-1"/>
    </source>
</evidence>